<evidence type="ECO:0008006" key="5">
    <source>
        <dbReference type="Google" id="ProtNLM"/>
    </source>
</evidence>
<sequence length="1139" mass="129974">MTTLAKFMILSGGDNRPPMLDKDLYDSWKSRMELYMENREHGRMILESVKNGSLIWPTIEENDVTKTKKYAELSATKKIQADCDVKATNIILQGLPSNIYALVNHHRVAKDLWERVQLLVQGTSLTKQEGSQFQVNTKFLNCLPPKWSKFVTDVKLVRDLHTNNFDQLHAYLQQPELHANEVRIMRERNQDPLALVANHQQTPSHFNTYQSSYNNPQFQQQFSPSPSPQYGSIHPTQHYSTTYPSTPLAISYPSTPYPNAYSSTVHQDTCPQPQSIPHIEYTVSTVNQQTHLAEFPHIDSGLAVLMFKQGDDPIDAINKMMSFLSTVITSRFPSTNNQLRNSSNPRQQATIHDGRVVKRDIMAKTNRLSSEGAPPPKRQSREAEKEKGKNEKGFDYCYLCTFASWFEVLNEEELEFLADPGIAECLVTQTVITHNAAYQADDLNAYDSDYEEISTTKAVLMANFYSYGSNVLSEYLLETQNAAVQDTNSSAQQDAMILSMFEQLLHKVTNCNKVNKDNLIANESLSVELKRYKEREKEKEPKNIGNEIALEKKVKELNNIVYKMGQSAQTVHMLTKPQVFFDNNLKQALGFQNPFYLKKAQQIRPMLYDGNFIAKETNVISIANTEETLMLEEESRSKILLKQSDPVVLEKKVNIKPVNYAILNQLFEDFRKCFVPQQELSAKQAFWFQMSNPTTESSDASPVKVDVPSEVPKVSLVNTRLKKLKFYLAQFDSVVKKRMTPDVTSKDLLNEISKVQTIFDQMEAAVQQYLVDKRCLEIANKQVLNENDRLLDQIISQDIVNIVVNSSKNMNASVNVNSSTAIHDSVNYVEMCNKCLEHEAELIKQYKMVEKDEYNKLSKSYSQLEQHCISLELAMQLNQFSFQKNNTSVNQIEPTFDQLFELNNLKAELQAKDTTIKKLKAQIKRVTETSTSESVKKDIDEIETINIELEHRVTKLIAENEHLKQTYKQLYDLIKPSRKSLCHNIIKNDLRKLKGKDVVDNAGQVSNATTIVLGMFKLDLDPLAPRLLQNRDAHIDYLKHTQEQADILRGIVEQAKEKKPLDNALDFACKHAKRIQELQVYVRDTFPNAIKLSEKKVAITPMNTIKKVRVSEPLISSSNIKQVESNTISDSNTPVLSST</sequence>
<dbReference type="Proteomes" id="UP001151760">
    <property type="component" value="Unassembled WGS sequence"/>
</dbReference>
<comment type="caution">
    <text evidence="3">The sequence shown here is derived from an EMBL/GenBank/DDBJ whole genome shotgun (WGS) entry which is preliminary data.</text>
</comment>
<gene>
    <name evidence="3" type="ORF">Tco_0704185</name>
</gene>
<organism evidence="3 4">
    <name type="scientific">Tanacetum coccineum</name>
    <dbReference type="NCBI Taxonomy" id="301880"/>
    <lineage>
        <taxon>Eukaryota</taxon>
        <taxon>Viridiplantae</taxon>
        <taxon>Streptophyta</taxon>
        <taxon>Embryophyta</taxon>
        <taxon>Tracheophyta</taxon>
        <taxon>Spermatophyta</taxon>
        <taxon>Magnoliopsida</taxon>
        <taxon>eudicotyledons</taxon>
        <taxon>Gunneridae</taxon>
        <taxon>Pentapetalae</taxon>
        <taxon>asterids</taxon>
        <taxon>campanulids</taxon>
        <taxon>Asterales</taxon>
        <taxon>Asteraceae</taxon>
        <taxon>Asteroideae</taxon>
        <taxon>Anthemideae</taxon>
        <taxon>Anthemidinae</taxon>
        <taxon>Tanacetum</taxon>
    </lineage>
</organism>
<proteinExistence type="predicted"/>
<feature type="coiled-coil region" evidence="1">
    <location>
        <begin position="902"/>
        <end position="966"/>
    </location>
</feature>
<evidence type="ECO:0000313" key="4">
    <source>
        <dbReference type="Proteomes" id="UP001151760"/>
    </source>
</evidence>
<protein>
    <recommendedName>
        <fullName evidence="5">Integrase, catalytic region, zinc finger, CCHC-type, peptidase aspartic, catalytic</fullName>
    </recommendedName>
</protein>
<dbReference type="EMBL" id="BQNB010009999">
    <property type="protein sequence ID" value="GJS71344.1"/>
    <property type="molecule type" value="Genomic_DNA"/>
</dbReference>
<evidence type="ECO:0000256" key="1">
    <source>
        <dbReference type="SAM" id="Coils"/>
    </source>
</evidence>
<evidence type="ECO:0000256" key="2">
    <source>
        <dbReference type="SAM" id="MobiDB-lite"/>
    </source>
</evidence>
<reference evidence="3" key="2">
    <citation type="submission" date="2022-01" db="EMBL/GenBank/DDBJ databases">
        <authorList>
            <person name="Yamashiro T."/>
            <person name="Shiraishi A."/>
            <person name="Satake H."/>
            <person name="Nakayama K."/>
        </authorList>
    </citation>
    <scope>NUCLEOTIDE SEQUENCE</scope>
</reference>
<keyword evidence="4" id="KW-1185">Reference proteome</keyword>
<keyword evidence="1" id="KW-0175">Coiled coil</keyword>
<name>A0ABQ4Y1G1_9ASTR</name>
<feature type="region of interest" description="Disordered" evidence="2">
    <location>
        <begin position="364"/>
        <end position="387"/>
    </location>
</feature>
<accession>A0ABQ4Y1G1</accession>
<evidence type="ECO:0000313" key="3">
    <source>
        <dbReference type="EMBL" id="GJS71344.1"/>
    </source>
</evidence>
<dbReference type="SUPFAM" id="SSF81995">
    <property type="entry name" value="beta-sandwich domain of Sec23/24"/>
    <property type="match status" value="1"/>
</dbReference>
<reference evidence="3" key="1">
    <citation type="journal article" date="2022" name="Int. J. Mol. Sci.">
        <title>Draft Genome of Tanacetum Coccineum: Genomic Comparison of Closely Related Tanacetum-Family Plants.</title>
        <authorList>
            <person name="Yamashiro T."/>
            <person name="Shiraishi A."/>
            <person name="Nakayama K."/>
            <person name="Satake H."/>
        </authorList>
    </citation>
    <scope>NUCLEOTIDE SEQUENCE</scope>
</reference>